<protein>
    <submittedName>
        <fullName evidence="3">Regulator of G protein signaling superfamily</fullName>
    </submittedName>
</protein>
<keyword evidence="4" id="KW-1185">Reference proteome</keyword>
<dbReference type="SMART" id="SM00315">
    <property type="entry name" value="RGS"/>
    <property type="match status" value="1"/>
</dbReference>
<dbReference type="AlphaFoldDB" id="A0A6G1HDE8"/>
<dbReference type="PROSITE" id="PS50132">
    <property type="entry name" value="RGS"/>
    <property type="match status" value="1"/>
</dbReference>
<dbReference type="InterPro" id="IPR044926">
    <property type="entry name" value="RGS_subdomain_2"/>
</dbReference>
<name>A0A6G1HDE8_9PEZI</name>
<feature type="compositionally biased region" description="Polar residues" evidence="1">
    <location>
        <begin position="205"/>
        <end position="229"/>
    </location>
</feature>
<dbReference type="PANTHER" id="PTHR10845">
    <property type="entry name" value="REGULATOR OF G PROTEIN SIGNALING"/>
    <property type="match status" value="1"/>
</dbReference>
<evidence type="ECO:0000313" key="3">
    <source>
        <dbReference type="EMBL" id="KAF1990958.1"/>
    </source>
</evidence>
<dbReference type="Proteomes" id="UP000800041">
    <property type="component" value="Unassembled WGS sequence"/>
</dbReference>
<dbReference type="OrthoDB" id="10266999at2759"/>
<dbReference type="CDD" id="cd07440">
    <property type="entry name" value="RGS"/>
    <property type="match status" value="1"/>
</dbReference>
<reference evidence="3" key="1">
    <citation type="journal article" date="2020" name="Stud. Mycol.">
        <title>101 Dothideomycetes genomes: a test case for predicting lifestyles and emergence of pathogens.</title>
        <authorList>
            <person name="Haridas S."/>
            <person name="Albert R."/>
            <person name="Binder M."/>
            <person name="Bloem J."/>
            <person name="Labutti K."/>
            <person name="Salamov A."/>
            <person name="Andreopoulos B."/>
            <person name="Baker S."/>
            <person name="Barry K."/>
            <person name="Bills G."/>
            <person name="Bluhm B."/>
            <person name="Cannon C."/>
            <person name="Castanera R."/>
            <person name="Culley D."/>
            <person name="Daum C."/>
            <person name="Ezra D."/>
            <person name="Gonzalez J."/>
            <person name="Henrissat B."/>
            <person name="Kuo A."/>
            <person name="Liang C."/>
            <person name="Lipzen A."/>
            <person name="Lutzoni F."/>
            <person name="Magnuson J."/>
            <person name="Mondo S."/>
            <person name="Nolan M."/>
            <person name="Ohm R."/>
            <person name="Pangilinan J."/>
            <person name="Park H.-J."/>
            <person name="Ramirez L."/>
            <person name="Alfaro M."/>
            <person name="Sun H."/>
            <person name="Tritt A."/>
            <person name="Yoshinaga Y."/>
            <person name="Zwiers L.-H."/>
            <person name="Turgeon B."/>
            <person name="Goodwin S."/>
            <person name="Spatafora J."/>
            <person name="Crous P."/>
            <person name="Grigoriev I."/>
        </authorList>
    </citation>
    <scope>NUCLEOTIDE SEQUENCE</scope>
    <source>
        <strain evidence="3">CBS 113979</strain>
    </source>
</reference>
<dbReference type="EMBL" id="ML977140">
    <property type="protein sequence ID" value="KAF1990958.1"/>
    <property type="molecule type" value="Genomic_DNA"/>
</dbReference>
<dbReference type="InterPro" id="IPR016137">
    <property type="entry name" value="RGS"/>
</dbReference>
<gene>
    <name evidence="3" type="ORF">K402DRAFT_302806</name>
</gene>
<evidence type="ECO:0000313" key="4">
    <source>
        <dbReference type="Proteomes" id="UP000800041"/>
    </source>
</evidence>
<evidence type="ECO:0000256" key="1">
    <source>
        <dbReference type="SAM" id="MobiDB-lite"/>
    </source>
</evidence>
<feature type="non-terminal residue" evidence="3">
    <location>
        <position position="1"/>
    </location>
</feature>
<feature type="compositionally biased region" description="Basic residues" evidence="1">
    <location>
        <begin position="187"/>
        <end position="197"/>
    </location>
</feature>
<feature type="domain" description="RGS" evidence="2">
    <location>
        <begin position="46"/>
        <end position="158"/>
    </location>
</feature>
<dbReference type="InterPro" id="IPR036305">
    <property type="entry name" value="RGS_sf"/>
</dbReference>
<dbReference type="Pfam" id="PF00615">
    <property type="entry name" value="RGS"/>
    <property type="match status" value="1"/>
</dbReference>
<dbReference type="SUPFAM" id="SSF48097">
    <property type="entry name" value="Regulator of G-protein signaling, RGS"/>
    <property type="match status" value="1"/>
</dbReference>
<sequence length="229" mass="25585">YPPSRPLSVAIPRNGLGAQGPYCPRRPNLSEILANTAAPPWTLSAFMAYLSQNHCLETLEFTMDASRYRKHYNKMISRSSPDGDEATYIKGLWQRLMEAYIVPNGAREVNIPGDVRSTLLSFSDNAEPPHPSMLDPAVGKIYELMEDSVLVPFLNSFYVPGTDSGHSSEENLAHSQSYTQSYDDRQHYRRTRDRQRRSSPGPPLSMSQTYSPSSPLSRNNRASAPSSIS</sequence>
<feature type="non-terminal residue" evidence="3">
    <location>
        <position position="229"/>
    </location>
</feature>
<accession>A0A6G1HDE8</accession>
<dbReference type="Gene3D" id="1.10.167.10">
    <property type="entry name" value="Regulator of G-protein Signalling 4, domain 2"/>
    <property type="match status" value="1"/>
</dbReference>
<dbReference type="PANTHER" id="PTHR10845:SF267">
    <property type="entry name" value="REGULATOR OF G PROTEIN SIGNALING DOMAIN PROTEIN (AFU_ORTHOLOGUE AFUA_6G06860)"/>
    <property type="match status" value="1"/>
</dbReference>
<feature type="region of interest" description="Disordered" evidence="1">
    <location>
        <begin position="164"/>
        <end position="229"/>
    </location>
</feature>
<proteinExistence type="predicted"/>
<organism evidence="3 4">
    <name type="scientific">Aulographum hederae CBS 113979</name>
    <dbReference type="NCBI Taxonomy" id="1176131"/>
    <lineage>
        <taxon>Eukaryota</taxon>
        <taxon>Fungi</taxon>
        <taxon>Dikarya</taxon>
        <taxon>Ascomycota</taxon>
        <taxon>Pezizomycotina</taxon>
        <taxon>Dothideomycetes</taxon>
        <taxon>Pleosporomycetidae</taxon>
        <taxon>Aulographales</taxon>
        <taxon>Aulographaceae</taxon>
    </lineage>
</organism>
<evidence type="ECO:0000259" key="2">
    <source>
        <dbReference type="PROSITE" id="PS50132"/>
    </source>
</evidence>